<dbReference type="Proteomes" id="UP000199673">
    <property type="component" value="Unassembled WGS sequence"/>
</dbReference>
<dbReference type="AlphaFoldDB" id="A0A1I7CCS3"/>
<dbReference type="RefSeq" id="WP_139235911.1">
    <property type="nucleotide sequence ID" value="NZ_FPBF01000004.1"/>
</dbReference>
<dbReference type="OrthoDB" id="9808753at2"/>
<evidence type="ECO:0008006" key="3">
    <source>
        <dbReference type="Google" id="ProtNLM"/>
    </source>
</evidence>
<evidence type="ECO:0000313" key="1">
    <source>
        <dbReference type="EMBL" id="SFT97174.1"/>
    </source>
</evidence>
<proteinExistence type="predicted"/>
<name>A0A1I7CCS3_9BACT</name>
<gene>
    <name evidence="1" type="ORF">SAMN04489724_3067</name>
</gene>
<protein>
    <recommendedName>
        <fullName evidence="3">Peptidase S74 domain-containing protein</fullName>
    </recommendedName>
</protein>
<reference evidence="2" key="1">
    <citation type="submission" date="2016-10" db="EMBL/GenBank/DDBJ databases">
        <authorList>
            <person name="Varghese N."/>
            <person name="Submissions S."/>
        </authorList>
    </citation>
    <scope>NUCLEOTIDE SEQUENCE [LARGE SCALE GENOMIC DNA]</scope>
    <source>
        <strain evidence="2">DSM 23445</strain>
    </source>
</reference>
<evidence type="ECO:0000313" key="2">
    <source>
        <dbReference type="Proteomes" id="UP000199673"/>
    </source>
</evidence>
<accession>A0A1I7CCS3</accession>
<keyword evidence="2" id="KW-1185">Reference proteome</keyword>
<organism evidence="1 2">
    <name type="scientific">Algoriphagus locisalis</name>
    <dbReference type="NCBI Taxonomy" id="305507"/>
    <lineage>
        <taxon>Bacteria</taxon>
        <taxon>Pseudomonadati</taxon>
        <taxon>Bacteroidota</taxon>
        <taxon>Cytophagia</taxon>
        <taxon>Cytophagales</taxon>
        <taxon>Cyclobacteriaceae</taxon>
        <taxon>Algoriphagus</taxon>
    </lineage>
</organism>
<sequence>MIKKILFPIVILFIAFTAYGQSNYFPSTGNVGIGIGTGSSAPLHVLGETRMQGDVRLQSLDGNDAGFIRTTGDAGSSNGISLQANRGSGYISFWTKNSGNSEKMRVQNNGNVGIGVMSPSHKLHVGGSGRFNDSSSSYTKVNSNGSGSYMWQYKAAGIFSWLTRDYSGTYQAEFRHGGIGANETVEAKEVNVTASGWADYVFDNGNSLMTVEQVLQFYSSYGHLENIPLEKGLLKNGVNLSEMKIKLLEMVEELILYLVRQNERIKAMLAKLDEFQL</sequence>
<dbReference type="EMBL" id="FPBF01000004">
    <property type="protein sequence ID" value="SFT97174.1"/>
    <property type="molecule type" value="Genomic_DNA"/>
</dbReference>
<dbReference type="STRING" id="305507.SAMN04489724_3067"/>